<dbReference type="AlphaFoldDB" id="A0A7W6BG85"/>
<dbReference type="Pfam" id="PF00196">
    <property type="entry name" value="GerE"/>
    <property type="match status" value="1"/>
</dbReference>
<evidence type="ECO:0000256" key="3">
    <source>
        <dbReference type="ARBA" id="ARBA00023163"/>
    </source>
</evidence>
<name>A0A7W6BG85_9SPHN</name>
<dbReference type="PRINTS" id="PR00038">
    <property type="entry name" value="HTHLUXR"/>
</dbReference>
<evidence type="ECO:0000259" key="4">
    <source>
        <dbReference type="PROSITE" id="PS50043"/>
    </source>
</evidence>
<evidence type="ECO:0000256" key="2">
    <source>
        <dbReference type="ARBA" id="ARBA00023125"/>
    </source>
</evidence>
<dbReference type="Pfam" id="PF03472">
    <property type="entry name" value="Autoind_bind"/>
    <property type="match status" value="1"/>
</dbReference>
<dbReference type="Gene3D" id="3.30.450.80">
    <property type="entry name" value="Transcription factor LuxR-like, autoinducer-binding domain"/>
    <property type="match status" value="1"/>
</dbReference>
<gene>
    <name evidence="5" type="ORF">GGR43_001172</name>
</gene>
<dbReference type="SUPFAM" id="SSF75516">
    <property type="entry name" value="Pheromone-binding domain of LuxR-like quorum-sensing transcription factors"/>
    <property type="match status" value="1"/>
</dbReference>
<dbReference type="EMBL" id="JACIDT010000003">
    <property type="protein sequence ID" value="MBB3925459.1"/>
    <property type="molecule type" value="Genomic_DNA"/>
</dbReference>
<proteinExistence type="predicted"/>
<dbReference type="SUPFAM" id="SSF46894">
    <property type="entry name" value="C-terminal effector domain of the bipartite response regulators"/>
    <property type="match status" value="1"/>
</dbReference>
<dbReference type="Proteomes" id="UP000571950">
    <property type="component" value="Unassembled WGS sequence"/>
</dbReference>
<dbReference type="InterPro" id="IPR036693">
    <property type="entry name" value="TF_LuxR_autoind-bd_dom_sf"/>
</dbReference>
<protein>
    <submittedName>
        <fullName evidence="5">DNA-binding CsgD family transcriptional regulator</fullName>
    </submittedName>
</protein>
<sequence>MNVDIVPELDLIGQAESPRALWRPLRRYFRSKGFEGLAYFIASPQARGAIRGFTVIHRGFPRAVTRRYIDEGWGARDLGPAYAIAQGVPVRWSDGTRALEGDDEHAAFRDAMHAVGLGDGYNLPVYGPRGRNGTIAVGNPVSEEALDKAPLDEMHLIAQAAHMRLCQLLPDLSLPGPSLSARELEILEWVARGKSNGVIAEILDLSAATVDTYLRRIFGKLDVSDRTSAAVRGVGMGLIAA</sequence>
<comment type="caution">
    <text evidence="5">The sequence shown here is derived from an EMBL/GenBank/DDBJ whole genome shotgun (WGS) entry which is preliminary data.</text>
</comment>
<dbReference type="CDD" id="cd06170">
    <property type="entry name" value="LuxR_C_like"/>
    <property type="match status" value="1"/>
</dbReference>
<dbReference type="InterPro" id="IPR000792">
    <property type="entry name" value="Tscrpt_reg_LuxR_C"/>
</dbReference>
<dbReference type="RefSeq" id="WP_188071016.1">
    <property type="nucleotide sequence ID" value="NZ_BSPS01000213.1"/>
</dbReference>
<dbReference type="Gene3D" id="1.10.10.10">
    <property type="entry name" value="Winged helix-like DNA-binding domain superfamily/Winged helix DNA-binding domain"/>
    <property type="match status" value="1"/>
</dbReference>
<dbReference type="PROSITE" id="PS50043">
    <property type="entry name" value="HTH_LUXR_2"/>
    <property type="match status" value="1"/>
</dbReference>
<dbReference type="GO" id="GO:0006355">
    <property type="term" value="P:regulation of DNA-templated transcription"/>
    <property type="evidence" value="ECO:0007669"/>
    <property type="project" value="InterPro"/>
</dbReference>
<keyword evidence="2 5" id="KW-0238">DNA-binding</keyword>
<keyword evidence="3" id="KW-0804">Transcription</keyword>
<dbReference type="SMART" id="SM00421">
    <property type="entry name" value="HTH_LUXR"/>
    <property type="match status" value="1"/>
</dbReference>
<accession>A0A7W6BG85</accession>
<evidence type="ECO:0000313" key="5">
    <source>
        <dbReference type="EMBL" id="MBB3925459.1"/>
    </source>
</evidence>
<keyword evidence="1" id="KW-0805">Transcription regulation</keyword>
<dbReference type="InterPro" id="IPR005143">
    <property type="entry name" value="TF_LuxR_autoind-bd_dom"/>
</dbReference>
<feature type="domain" description="HTH luxR-type" evidence="4">
    <location>
        <begin position="172"/>
        <end position="237"/>
    </location>
</feature>
<dbReference type="PANTHER" id="PTHR44688">
    <property type="entry name" value="DNA-BINDING TRANSCRIPTIONAL ACTIVATOR DEVR_DOSR"/>
    <property type="match status" value="1"/>
</dbReference>
<keyword evidence="6" id="KW-1185">Reference proteome</keyword>
<dbReference type="GO" id="GO:0003677">
    <property type="term" value="F:DNA binding"/>
    <property type="evidence" value="ECO:0007669"/>
    <property type="project" value="UniProtKB-KW"/>
</dbReference>
<dbReference type="InterPro" id="IPR016032">
    <property type="entry name" value="Sig_transdc_resp-reg_C-effctor"/>
</dbReference>
<reference evidence="5 6" key="1">
    <citation type="submission" date="2020-08" db="EMBL/GenBank/DDBJ databases">
        <title>Genomic Encyclopedia of Type Strains, Phase IV (KMG-IV): sequencing the most valuable type-strain genomes for metagenomic binning, comparative biology and taxonomic classification.</title>
        <authorList>
            <person name="Goeker M."/>
        </authorList>
    </citation>
    <scope>NUCLEOTIDE SEQUENCE [LARGE SCALE GENOMIC DNA]</scope>
    <source>
        <strain evidence="5 6">DSM 26189</strain>
    </source>
</reference>
<dbReference type="PROSITE" id="PS00622">
    <property type="entry name" value="HTH_LUXR_1"/>
    <property type="match status" value="1"/>
</dbReference>
<evidence type="ECO:0000256" key="1">
    <source>
        <dbReference type="ARBA" id="ARBA00023015"/>
    </source>
</evidence>
<evidence type="ECO:0000313" key="6">
    <source>
        <dbReference type="Proteomes" id="UP000571950"/>
    </source>
</evidence>
<organism evidence="5 6">
    <name type="scientific">Sphingobium jiangsuense</name>
    <dbReference type="NCBI Taxonomy" id="870476"/>
    <lineage>
        <taxon>Bacteria</taxon>
        <taxon>Pseudomonadati</taxon>
        <taxon>Pseudomonadota</taxon>
        <taxon>Alphaproteobacteria</taxon>
        <taxon>Sphingomonadales</taxon>
        <taxon>Sphingomonadaceae</taxon>
        <taxon>Sphingobium</taxon>
    </lineage>
</organism>
<dbReference type="InterPro" id="IPR036388">
    <property type="entry name" value="WH-like_DNA-bd_sf"/>
</dbReference>
<dbReference type="PANTHER" id="PTHR44688:SF16">
    <property type="entry name" value="DNA-BINDING TRANSCRIPTIONAL ACTIVATOR DEVR_DOSR"/>
    <property type="match status" value="1"/>
</dbReference>